<evidence type="ECO:0008006" key="3">
    <source>
        <dbReference type="Google" id="ProtNLM"/>
    </source>
</evidence>
<dbReference type="SUPFAM" id="SSF52047">
    <property type="entry name" value="RNI-like"/>
    <property type="match status" value="1"/>
</dbReference>
<dbReference type="RefSeq" id="XP_027620240.1">
    <property type="nucleotide sequence ID" value="XM_027764439.1"/>
</dbReference>
<comment type="caution">
    <text evidence="1">The sequence shown here is derived from an EMBL/GenBank/DDBJ whole genome shotgun (WGS) entry which is preliminary data.</text>
</comment>
<proteinExistence type="predicted"/>
<dbReference type="InParanoid" id="A0A401H4G6"/>
<name>A0A401H4G6_9APHY</name>
<organism evidence="1 2">
    <name type="scientific">Sparassis crispa</name>
    <dbReference type="NCBI Taxonomy" id="139825"/>
    <lineage>
        <taxon>Eukaryota</taxon>
        <taxon>Fungi</taxon>
        <taxon>Dikarya</taxon>
        <taxon>Basidiomycota</taxon>
        <taxon>Agaricomycotina</taxon>
        <taxon>Agaricomycetes</taxon>
        <taxon>Polyporales</taxon>
        <taxon>Sparassidaceae</taxon>
        <taxon>Sparassis</taxon>
    </lineage>
</organism>
<dbReference type="InterPro" id="IPR032675">
    <property type="entry name" value="LRR_dom_sf"/>
</dbReference>
<dbReference type="OrthoDB" id="3174539at2759"/>
<evidence type="ECO:0000313" key="1">
    <source>
        <dbReference type="EMBL" id="GBE89327.1"/>
    </source>
</evidence>
<gene>
    <name evidence="1" type="ORF">SCP_1503350</name>
</gene>
<dbReference type="GeneID" id="38786244"/>
<dbReference type="Proteomes" id="UP000287166">
    <property type="component" value="Unassembled WGS sequence"/>
</dbReference>
<dbReference type="Gene3D" id="3.80.10.10">
    <property type="entry name" value="Ribonuclease Inhibitor"/>
    <property type="match status" value="1"/>
</dbReference>
<sequence length="427" mass="48417">MSLMQTLPSELIEGIARAAYDEGENKQDVASLMATCQAFRTPARSVLWESLSSIVPLLKILPERRWKMVQENGRNAFQWKDSWVFDRSLTARLEAYARLVKRFKWNKQRDITIPSLNALLVKWPGVLSNGIFPQLRYLKWEEDEVDDALSSVFLARIPGKKLQMIHLGWSQNAIYLTRPASDTLSHFLTSVVPPRGFRTFECTSAPVGYDGVRTLANMQDLQIAAFWPSIPDSFAPDNPQETEASFSSLRELHINSTVLGALEESLYSITAETLEPLLRISNLQSFILRCSYIKVDTAFLAGLAEACKCLEKLYLYSEKLMPFSCLRTVAQQFPRLISFGCHIDAKNVPEELPQKPDVPSTLGSLSLDVSPISNSELVAEHLAVLFPELERVVHVHKSDGKEALLWKAVETRFVPNRYRREYVPLRV</sequence>
<dbReference type="EMBL" id="BFAD01000015">
    <property type="protein sequence ID" value="GBE89327.1"/>
    <property type="molecule type" value="Genomic_DNA"/>
</dbReference>
<accession>A0A401H4G6</accession>
<keyword evidence="2" id="KW-1185">Reference proteome</keyword>
<dbReference type="AlphaFoldDB" id="A0A401H4G6"/>
<protein>
    <recommendedName>
        <fullName evidence="3">F-box domain-containing protein</fullName>
    </recommendedName>
</protein>
<evidence type="ECO:0000313" key="2">
    <source>
        <dbReference type="Proteomes" id="UP000287166"/>
    </source>
</evidence>
<reference evidence="1 2" key="1">
    <citation type="journal article" date="2018" name="Sci. Rep.">
        <title>Genome sequence of the cauliflower mushroom Sparassis crispa (Hanabiratake) and its association with beneficial usage.</title>
        <authorList>
            <person name="Kiyama R."/>
            <person name="Furutani Y."/>
            <person name="Kawaguchi K."/>
            <person name="Nakanishi T."/>
        </authorList>
    </citation>
    <scope>NUCLEOTIDE SEQUENCE [LARGE SCALE GENOMIC DNA]</scope>
</reference>